<dbReference type="EC" id="2.7.8.7" evidence="10"/>
<name>A0A1H2QHD6_9GAMM</name>
<dbReference type="InterPro" id="IPR002582">
    <property type="entry name" value="ACPS"/>
</dbReference>
<dbReference type="RefSeq" id="WP_092567512.1">
    <property type="nucleotide sequence ID" value="NZ_BMXH01000001.1"/>
</dbReference>
<keyword evidence="5 10" id="KW-0460">Magnesium</keyword>
<keyword evidence="3 10" id="KW-0479">Metal-binding</keyword>
<dbReference type="NCBIfam" id="TIGR00516">
    <property type="entry name" value="acpS"/>
    <property type="match status" value="1"/>
</dbReference>
<comment type="function">
    <text evidence="10">Transfers the 4'-phosphopantetheine moiety from coenzyme A to a Ser of acyl-carrier-protein.</text>
</comment>
<reference evidence="12 13" key="1">
    <citation type="submission" date="2016-10" db="EMBL/GenBank/DDBJ databases">
        <authorList>
            <person name="de Groot N.N."/>
        </authorList>
    </citation>
    <scope>NUCLEOTIDE SEQUENCE [LARGE SCALE GENOMIC DNA]</scope>
    <source>
        <strain evidence="12 13">DSM 19219</strain>
    </source>
</reference>
<protein>
    <recommendedName>
        <fullName evidence="10">Holo-[acyl-carrier-protein] synthase</fullName>
        <shortName evidence="10">Holo-ACP synthase</shortName>
        <ecNumber evidence="10">2.7.8.7</ecNumber>
    </recommendedName>
    <alternativeName>
        <fullName evidence="10">4'-phosphopantetheinyl transferase AcpS</fullName>
    </alternativeName>
</protein>
<comment type="cofactor">
    <cofactor evidence="10">
        <name>Mg(2+)</name>
        <dbReference type="ChEBI" id="CHEBI:18420"/>
    </cofactor>
</comment>
<evidence type="ECO:0000256" key="10">
    <source>
        <dbReference type="HAMAP-Rule" id="MF_00101"/>
    </source>
</evidence>
<dbReference type="Gene3D" id="3.90.470.20">
    <property type="entry name" value="4'-phosphopantetheinyl transferase domain"/>
    <property type="match status" value="1"/>
</dbReference>
<feature type="domain" description="4'-phosphopantetheinyl transferase" evidence="11">
    <location>
        <begin position="4"/>
        <end position="99"/>
    </location>
</feature>
<gene>
    <name evidence="10" type="primary">acpS</name>
    <name evidence="12" type="ORF">SAMN05443545_10179</name>
</gene>
<dbReference type="HAMAP" id="MF_00101">
    <property type="entry name" value="AcpS"/>
    <property type="match status" value="1"/>
</dbReference>
<keyword evidence="4 10" id="KW-0276">Fatty acid metabolism</keyword>
<proteinExistence type="inferred from homology"/>
<evidence type="ECO:0000256" key="4">
    <source>
        <dbReference type="ARBA" id="ARBA00022832"/>
    </source>
</evidence>
<comment type="catalytic activity">
    <reaction evidence="8 10">
        <text>apo-[ACP] + CoA = holo-[ACP] + adenosine 3',5'-bisphosphate + H(+)</text>
        <dbReference type="Rhea" id="RHEA:12068"/>
        <dbReference type="Rhea" id="RHEA-COMP:9685"/>
        <dbReference type="Rhea" id="RHEA-COMP:9690"/>
        <dbReference type="ChEBI" id="CHEBI:15378"/>
        <dbReference type="ChEBI" id="CHEBI:29999"/>
        <dbReference type="ChEBI" id="CHEBI:57287"/>
        <dbReference type="ChEBI" id="CHEBI:58343"/>
        <dbReference type="ChEBI" id="CHEBI:64479"/>
        <dbReference type="EC" id="2.7.8.7"/>
    </reaction>
</comment>
<evidence type="ECO:0000256" key="2">
    <source>
        <dbReference type="ARBA" id="ARBA00022679"/>
    </source>
</evidence>
<keyword evidence="6 10" id="KW-0443">Lipid metabolism</keyword>
<evidence type="ECO:0000256" key="3">
    <source>
        <dbReference type="ARBA" id="ARBA00022723"/>
    </source>
</evidence>
<keyword evidence="2 10" id="KW-0808">Transferase</keyword>
<dbReference type="EMBL" id="FNNI01000001">
    <property type="protein sequence ID" value="SDW06340.1"/>
    <property type="molecule type" value="Genomic_DNA"/>
</dbReference>
<evidence type="ECO:0000256" key="9">
    <source>
        <dbReference type="ARBA" id="ARBA00054726"/>
    </source>
</evidence>
<keyword evidence="7 10" id="KW-0275">Fatty acid biosynthesis</keyword>
<evidence type="ECO:0000313" key="12">
    <source>
        <dbReference type="EMBL" id="SDW06340.1"/>
    </source>
</evidence>
<dbReference type="InterPro" id="IPR008278">
    <property type="entry name" value="4-PPantetheinyl_Trfase_dom"/>
</dbReference>
<evidence type="ECO:0000256" key="6">
    <source>
        <dbReference type="ARBA" id="ARBA00023098"/>
    </source>
</evidence>
<dbReference type="GO" id="GO:0006633">
    <property type="term" value="P:fatty acid biosynthetic process"/>
    <property type="evidence" value="ECO:0007669"/>
    <property type="project" value="UniProtKB-UniRule"/>
</dbReference>
<dbReference type="NCBIfam" id="TIGR00556">
    <property type="entry name" value="pantethn_trn"/>
    <property type="match status" value="1"/>
</dbReference>
<dbReference type="Pfam" id="PF01648">
    <property type="entry name" value="ACPS"/>
    <property type="match status" value="1"/>
</dbReference>
<dbReference type="AlphaFoldDB" id="A0A1H2QHD6"/>
<dbReference type="GO" id="GO:0000287">
    <property type="term" value="F:magnesium ion binding"/>
    <property type="evidence" value="ECO:0007669"/>
    <property type="project" value="UniProtKB-UniRule"/>
</dbReference>
<dbReference type="FunFam" id="3.90.470.20:FF:000001">
    <property type="entry name" value="Holo-[acyl-carrier-protein] synthase"/>
    <property type="match status" value="1"/>
</dbReference>
<dbReference type="STRING" id="574349.SAMN05443545_10179"/>
<evidence type="ECO:0000313" key="13">
    <source>
        <dbReference type="Proteomes" id="UP000198500"/>
    </source>
</evidence>
<dbReference type="Proteomes" id="UP000198500">
    <property type="component" value="Unassembled WGS sequence"/>
</dbReference>
<organism evidence="12 13">
    <name type="scientific">Aidingimonas halophila</name>
    <dbReference type="NCBI Taxonomy" id="574349"/>
    <lineage>
        <taxon>Bacteria</taxon>
        <taxon>Pseudomonadati</taxon>
        <taxon>Pseudomonadota</taxon>
        <taxon>Gammaproteobacteria</taxon>
        <taxon>Oceanospirillales</taxon>
        <taxon>Halomonadaceae</taxon>
        <taxon>Aidingimonas</taxon>
    </lineage>
</organism>
<dbReference type="InterPro" id="IPR004568">
    <property type="entry name" value="Ppantetheine-prot_Trfase_dom"/>
</dbReference>
<accession>A0A1H2QHD6</accession>
<evidence type="ECO:0000256" key="7">
    <source>
        <dbReference type="ARBA" id="ARBA00023160"/>
    </source>
</evidence>
<feature type="binding site" evidence="10">
    <location>
        <position position="57"/>
    </location>
    <ligand>
        <name>Mg(2+)</name>
        <dbReference type="ChEBI" id="CHEBI:18420"/>
    </ligand>
</feature>
<evidence type="ECO:0000256" key="8">
    <source>
        <dbReference type="ARBA" id="ARBA00050875"/>
    </source>
</evidence>
<dbReference type="GO" id="GO:0008897">
    <property type="term" value="F:holo-[acyl-carrier-protein] synthase activity"/>
    <property type="evidence" value="ECO:0007669"/>
    <property type="project" value="UniProtKB-UniRule"/>
</dbReference>
<keyword evidence="10" id="KW-0963">Cytoplasm</keyword>
<keyword evidence="1 10" id="KW-0444">Lipid biosynthesis</keyword>
<evidence type="ECO:0000256" key="5">
    <source>
        <dbReference type="ARBA" id="ARBA00022842"/>
    </source>
</evidence>
<comment type="similarity">
    <text evidence="10">Belongs to the P-Pant transferase superfamily. AcpS family.</text>
</comment>
<comment type="subcellular location">
    <subcellularLocation>
        <location evidence="10">Cytoplasm</location>
    </subcellularLocation>
</comment>
<evidence type="ECO:0000256" key="1">
    <source>
        <dbReference type="ARBA" id="ARBA00022516"/>
    </source>
</evidence>
<evidence type="ECO:0000259" key="11">
    <source>
        <dbReference type="Pfam" id="PF01648"/>
    </source>
</evidence>
<feature type="binding site" evidence="10">
    <location>
        <position position="8"/>
    </location>
    <ligand>
        <name>Mg(2+)</name>
        <dbReference type="ChEBI" id="CHEBI:18420"/>
    </ligand>
</feature>
<dbReference type="SUPFAM" id="SSF56214">
    <property type="entry name" value="4'-phosphopantetheinyl transferase"/>
    <property type="match status" value="1"/>
</dbReference>
<comment type="function">
    <text evidence="9">Transfers the 4'-phosphopantetheine moiety from coenzyme A to the 'Ser-36' of acyl-carrier-protein.</text>
</comment>
<dbReference type="OrthoDB" id="517356at2"/>
<dbReference type="InterPro" id="IPR037143">
    <property type="entry name" value="4-PPantetheinyl_Trfase_dom_sf"/>
</dbReference>
<sequence>MIIGIGNDIVHVSRCEALLARHGDRALTRLLGEQERGCIRAHRQPGAYLAKRFAAKEAFVKALGLGLRHGMRWSEIQVANDALGRPSLILAGRAKAHADSAGVRWIHLSLSDEKDLASAVVVLES</sequence>
<dbReference type="GO" id="GO:0005737">
    <property type="term" value="C:cytoplasm"/>
    <property type="evidence" value="ECO:0007669"/>
    <property type="project" value="UniProtKB-SubCell"/>
</dbReference>
<keyword evidence="13" id="KW-1185">Reference proteome</keyword>